<dbReference type="Proteomes" id="UP000523000">
    <property type="component" value="Unassembled WGS sequence"/>
</dbReference>
<evidence type="ECO:0000256" key="3">
    <source>
        <dbReference type="ARBA" id="ARBA00022691"/>
    </source>
</evidence>
<evidence type="ECO:0000313" key="5">
    <source>
        <dbReference type="EMBL" id="MBB2996903.1"/>
    </source>
</evidence>
<dbReference type="PANTHER" id="PTHR43464:SF19">
    <property type="entry name" value="UBIQUINONE BIOSYNTHESIS O-METHYLTRANSFERASE, MITOCHONDRIAL"/>
    <property type="match status" value="1"/>
</dbReference>
<organism evidence="5 6">
    <name type="scientific">Paeniglutamicibacter cryotolerans</name>
    <dbReference type="NCBI Taxonomy" id="670079"/>
    <lineage>
        <taxon>Bacteria</taxon>
        <taxon>Bacillati</taxon>
        <taxon>Actinomycetota</taxon>
        <taxon>Actinomycetes</taxon>
        <taxon>Micrococcales</taxon>
        <taxon>Micrococcaceae</taxon>
        <taxon>Paeniglutamicibacter</taxon>
    </lineage>
</organism>
<reference evidence="5 6" key="1">
    <citation type="submission" date="2020-08" db="EMBL/GenBank/DDBJ databases">
        <title>Sequencing the genomes of 1000 actinobacteria strains.</title>
        <authorList>
            <person name="Klenk H.-P."/>
        </authorList>
    </citation>
    <scope>NUCLEOTIDE SEQUENCE [LARGE SCALE GENOMIC DNA]</scope>
    <source>
        <strain evidence="5 6">DSM 22826</strain>
    </source>
</reference>
<dbReference type="InterPro" id="IPR029063">
    <property type="entry name" value="SAM-dependent_MTases_sf"/>
</dbReference>
<comment type="caution">
    <text evidence="5">The sequence shown here is derived from an EMBL/GenBank/DDBJ whole genome shotgun (WGS) entry which is preliminary data.</text>
</comment>
<dbReference type="RefSeq" id="WP_183512477.1">
    <property type="nucleotide sequence ID" value="NZ_BAABGK010000096.1"/>
</dbReference>
<evidence type="ECO:0000256" key="1">
    <source>
        <dbReference type="ARBA" id="ARBA00022603"/>
    </source>
</evidence>
<dbReference type="GO" id="GO:0032259">
    <property type="term" value="P:methylation"/>
    <property type="evidence" value="ECO:0007669"/>
    <property type="project" value="UniProtKB-KW"/>
</dbReference>
<dbReference type="Gene3D" id="3.40.50.150">
    <property type="entry name" value="Vaccinia Virus protein VP39"/>
    <property type="match status" value="1"/>
</dbReference>
<keyword evidence="1 5" id="KW-0489">Methyltransferase</keyword>
<keyword evidence="3" id="KW-0949">S-adenosyl-L-methionine</keyword>
<gene>
    <name evidence="5" type="ORF">E9229_003150</name>
</gene>
<dbReference type="SUPFAM" id="SSF53335">
    <property type="entry name" value="S-adenosyl-L-methionine-dependent methyltransferases"/>
    <property type="match status" value="1"/>
</dbReference>
<dbReference type="CDD" id="cd02440">
    <property type="entry name" value="AdoMet_MTases"/>
    <property type="match status" value="1"/>
</dbReference>
<dbReference type="GO" id="GO:0008168">
    <property type="term" value="F:methyltransferase activity"/>
    <property type="evidence" value="ECO:0007669"/>
    <property type="project" value="UniProtKB-KW"/>
</dbReference>
<proteinExistence type="predicted"/>
<dbReference type="PANTHER" id="PTHR43464">
    <property type="entry name" value="METHYLTRANSFERASE"/>
    <property type="match status" value="1"/>
</dbReference>
<dbReference type="InterPro" id="IPR041698">
    <property type="entry name" value="Methyltransf_25"/>
</dbReference>
<dbReference type="EMBL" id="JACHVS010000002">
    <property type="protein sequence ID" value="MBB2996903.1"/>
    <property type="molecule type" value="Genomic_DNA"/>
</dbReference>
<keyword evidence="6" id="KW-1185">Reference proteome</keyword>
<protein>
    <submittedName>
        <fullName evidence="5">SAM-dependent methyltransferase</fullName>
    </submittedName>
</protein>
<evidence type="ECO:0000256" key="2">
    <source>
        <dbReference type="ARBA" id="ARBA00022679"/>
    </source>
</evidence>
<evidence type="ECO:0000313" key="6">
    <source>
        <dbReference type="Proteomes" id="UP000523000"/>
    </source>
</evidence>
<keyword evidence="2 5" id="KW-0808">Transferase</keyword>
<name>A0A839QMT7_9MICC</name>
<feature type="domain" description="Methyltransferase" evidence="4">
    <location>
        <begin position="49"/>
        <end position="142"/>
    </location>
</feature>
<sequence length="215" mass="22859">MGRHSEAQPEQRPAETWDQFYSESTRIWSGNPNSALVSQVAELSPGTALELGCGEGADAIWLAERGWQVTGIDVSGVALERAAEHALSAGVAESTDWERHDLALWQPSRSYDLVTALFLHSMIDFPREPILRAAAAAVAPGGSLLVVGHESFPPWSEHRPDASDFPPAENVAEALGLAGAGWRVHTASVPGRVATGPEGQAAQLTDSVLLARRPA</sequence>
<dbReference type="AlphaFoldDB" id="A0A839QMT7"/>
<evidence type="ECO:0000259" key="4">
    <source>
        <dbReference type="Pfam" id="PF13649"/>
    </source>
</evidence>
<accession>A0A839QMT7</accession>
<dbReference type="Pfam" id="PF13649">
    <property type="entry name" value="Methyltransf_25"/>
    <property type="match status" value="1"/>
</dbReference>